<dbReference type="Proteomes" id="UP000193411">
    <property type="component" value="Unassembled WGS sequence"/>
</dbReference>
<feature type="non-terminal residue" evidence="2">
    <location>
        <position position="1"/>
    </location>
</feature>
<evidence type="ECO:0000313" key="2">
    <source>
        <dbReference type="EMBL" id="ORZ34314.1"/>
    </source>
</evidence>
<evidence type="ECO:0000256" key="1">
    <source>
        <dbReference type="SAM" id="MobiDB-lite"/>
    </source>
</evidence>
<accession>A0A1Y2HK12</accession>
<feature type="region of interest" description="Disordered" evidence="1">
    <location>
        <begin position="28"/>
        <end position="51"/>
    </location>
</feature>
<gene>
    <name evidence="2" type="ORF">BCR44DRAFT_1436435</name>
</gene>
<dbReference type="AlphaFoldDB" id="A0A1Y2HK12"/>
<protein>
    <submittedName>
        <fullName evidence="2">Uncharacterized protein</fullName>
    </submittedName>
</protein>
<proteinExistence type="predicted"/>
<comment type="caution">
    <text evidence="2">The sequence shown here is derived from an EMBL/GenBank/DDBJ whole genome shotgun (WGS) entry which is preliminary data.</text>
</comment>
<feature type="compositionally biased region" description="Pro residues" evidence="1">
    <location>
        <begin position="34"/>
        <end position="43"/>
    </location>
</feature>
<keyword evidence="3" id="KW-1185">Reference proteome</keyword>
<dbReference type="EMBL" id="MCFL01000029">
    <property type="protein sequence ID" value="ORZ34314.1"/>
    <property type="molecule type" value="Genomic_DNA"/>
</dbReference>
<reference evidence="2 3" key="1">
    <citation type="submission" date="2016-07" db="EMBL/GenBank/DDBJ databases">
        <title>Pervasive Adenine N6-methylation of Active Genes in Fungi.</title>
        <authorList>
            <consortium name="DOE Joint Genome Institute"/>
            <person name="Mondo S.J."/>
            <person name="Dannebaum R.O."/>
            <person name="Kuo R.C."/>
            <person name="Labutti K."/>
            <person name="Haridas S."/>
            <person name="Kuo A."/>
            <person name="Salamov A."/>
            <person name="Ahrendt S.R."/>
            <person name="Lipzen A."/>
            <person name="Sullivan W."/>
            <person name="Andreopoulos W.B."/>
            <person name="Clum A."/>
            <person name="Lindquist E."/>
            <person name="Daum C."/>
            <person name="Ramamoorthy G.K."/>
            <person name="Gryganskyi A."/>
            <person name="Culley D."/>
            <person name="Magnuson J.K."/>
            <person name="James T.Y."/>
            <person name="O'Malley M.A."/>
            <person name="Stajich J.E."/>
            <person name="Spatafora J.W."/>
            <person name="Visel A."/>
            <person name="Grigoriev I.V."/>
        </authorList>
    </citation>
    <scope>NUCLEOTIDE SEQUENCE [LARGE SCALE GENOMIC DNA]</scope>
    <source>
        <strain evidence="2 3">PL171</strain>
    </source>
</reference>
<sequence>MLMFMIKNNALCGTACTPRMAKQARDACRGQMTRPPPCPPSRPPASLGNRKLPAGKPALGQCTFMAKAESVVRMRGADVLGKHDKSHLAGSGETGQIVLLFVQASGAIMMHVQDCMEIAAGFAHLDAELGWHKFDTFATCQWTGRGNKRWQSLWNRVATVWTTTGHTEGQRPSRWKSSALGTLCDICWSDLMRGLPP</sequence>
<name>A0A1Y2HK12_9FUNG</name>
<organism evidence="2 3">
    <name type="scientific">Catenaria anguillulae PL171</name>
    <dbReference type="NCBI Taxonomy" id="765915"/>
    <lineage>
        <taxon>Eukaryota</taxon>
        <taxon>Fungi</taxon>
        <taxon>Fungi incertae sedis</taxon>
        <taxon>Blastocladiomycota</taxon>
        <taxon>Blastocladiomycetes</taxon>
        <taxon>Blastocladiales</taxon>
        <taxon>Catenariaceae</taxon>
        <taxon>Catenaria</taxon>
    </lineage>
</organism>
<evidence type="ECO:0000313" key="3">
    <source>
        <dbReference type="Proteomes" id="UP000193411"/>
    </source>
</evidence>